<dbReference type="InterPro" id="IPR035398">
    <property type="entry name" value="Bac_rhamnosid_C"/>
</dbReference>
<dbReference type="Pfam" id="PF17390">
    <property type="entry name" value="Bac_rhamnosid_C"/>
    <property type="match status" value="1"/>
</dbReference>
<dbReference type="InterPro" id="IPR035396">
    <property type="entry name" value="Bac_rhamnosid6H"/>
</dbReference>
<dbReference type="Proteomes" id="UP001493487">
    <property type="component" value="Unassembled WGS sequence"/>
</dbReference>
<evidence type="ECO:0000259" key="2">
    <source>
        <dbReference type="Pfam" id="PF17390"/>
    </source>
</evidence>
<dbReference type="EMBL" id="JASKHM010000012">
    <property type="protein sequence ID" value="MEQ4484809.1"/>
    <property type="molecule type" value="Genomic_DNA"/>
</dbReference>
<feature type="domain" description="Alpha-L-rhamnosidase C-terminal" evidence="2">
    <location>
        <begin position="598"/>
        <end position="637"/>
    </location>
</feature>
<proteinExistence type="predicted"/>
<dbReference type="Pfam" id="PF21209">
    <property type="entry name" value="Bac_rhamnosid-like_N"/>
    <property type="match status" value="1"/>
</dbReference>
<dbReference type="Gene3D" id="1.50.10.10">
    <property type="match status" value="1"/>
</dbReference>
<organism evidence="4 5">
    <name type="scientific">Cohnella silvisoli</name>
    <dbReference type="NCBI Taxonomy" id="2873699"/>
    <lineage>
        <taxon>Bacteria</taxon>
        <taxon>Bacillati</taxon>
        <taxon>Bacillota</taxon>
        <taxon>Bacilli</taxon>
        <taxon>Bacillales</taxon>
        <taxon>Paenibacillaceae</taxon>
        <taxon>Cohnella</taxon>
    </lineage>
</organism>
<dbReference type="Gene3D" id="2.60.120.260">
    <property type="entry name" value="Galactose-binding domain-like"/>
    <property type="match status" value="2"/>
</dbReference>
<dbReference type="PANTHER" id="PTHR34987">
    <property type="entry name" value="C, PUTATIVE (AFU_ORTHOLOGUE AFUA_3G02880)-RELATED"/>
    <property type="match status" value="1"/>
</dbReference>
<evidence type="ECO:0000313" key="5">
    <source>
        <dbReference type="Proteomes" id="UP001493487"/>
    </source>
</evidence>
<keyword evidence="5" id="KW-1185">Reference proteome</keyword>
<reference evidence="4 5" key="1">
    <citation type="journal article" date="2023" name="Genome Announc.">
        <title>Pan-Genome Analyses of the Genus Cohnella and Proposal of the Novel Species Cohnella silvisoli sp. nov., Isolated from Forest Soil.</title>
        <authorList>
            <person name="Wang C."/>
            <person name="Mao L."/>
            <person name="Bao G."/>
            <person name="Zhu H."/>
        </authorList>
    </citation>
    <scope>NUCLEOTIDE SEQUENCE [LARGE SCALE GENOMIC DNA]</scope>
    <source>
        <strain evidence="4 5">NL03-T5-1</strain>
    </source>
</reference>
<protein>
    <submittedName>
        <fullName evidence="4">Alpha-rhamnosidase</fullName>
    </submittedName>
</protein>
<accession>A0ABV1KXK8</accession>
<dbReference type="SUPFAM" id="SSF48208">
    <property type="entry name" value="Six-hairpin glycosidases"/>
    <property type="match status" value="1"/>
</dbReference>
<feature type="domain" description="Alpha-rhamnosidase-like N-terminal" evidence="3">
    <location>
        <begin position="49"/>
        <end position="239"/>
    </location>
</feature>
<dbReference type="InterPro" id="IPR012341">
    <property type="entry name" value="6hp_glycosidase-like_sf"/>
</dbReference>
<feature type="domain" description="Alpha-L-rhamnosidase six-hairpin glycosidase" evidence="1">
    <location>
        <begin position="262"/>
        <end position="596"/>
    </location>
</feature>
<evidence type="ECO:0000259" key="1">
    <source>
        <dbReference type="Pfam" id="PF17389"/>
    </source>
</evidence>
<dbReference type="InterPro" id="IPR048932">
    <property type="entry name" value="Rhamnosid-like_N_bacteroidetes"/>
</dbReference>
<dbReference type="Gene3D" id="2.60.420.10">
    <property type="entry name" value="Maltose phosphorylase, domain 3"/>
    <property type="match status" value="1"/>
</dbReference>
<dbReference type="PANTHER" id="PTHR34987:SF6">
    <property type="entry name" value="ALPHA-L-RHAMNOSIDASE SIX-HAIRPIN GLYCOSIDASE DOMAIN-CONTAINING PROTEIN"/>
    <property type="match status" value="1"/>
</dbReference>
<dbReference type="RefSeq" id="WP_232187181.1">
    <property type="nucleotide sequence ID" value="NZ_JAIOAP010000011.1"/>
</dbReference>
<evidence type="ECO:0000259" key="3">
    <source>
        <dbReference type="Pfam" id="PF21209"/>
    </source>
</evidence>
<name>A0ABV1KXK8_9BACL</name>
<dbReference type="Pfam" id="PF17389">
    <property type="entry name" value="Bac_rhamnosid6H"/>
    <property type="match status" value="1"/>
</dbReference>
<sequence>MDSNERQGTWLWYPEDYEIWLHAKVSVLRQFRGYICPPPWRLDSAYDNVKFRKTFDLAAPGKLTLSVQGMFVLHFDSSMIPTPYERTPVTTVEIPAGKHELMVTVYNDKAVPAIYPSGCGNENGWEVTSHNGTWVKAASWQFNEIDEPPGDFPFSYETVEPDSVKEQGEGTLVDFGRETFGYVILLGVIGKGTIRLYYGESSEEALAGELAETFDELVVDSAVPTDYVTPVTRAFRYIQLKLDPGITYAGIRHEYEYLPMERRGAFRSSDERLNRIWDLSAHTLHMNMREFLFDGMKRDRWVWGGDAHLGTQINNYVFFEQDVTKRTLVALRGKDPVERHINTIMDFTFHWFLSFREYYLNTGDLAFIERSYPKMLTLMEFCLGRRNEAGMMEGFPNDWVFIDWAPMDLRGEVSTEQIFLCRSLETMELFAEKLGDDGNKERFGKLARELKDLIFKLFWDEGQGGFIHSRWQSELNRQILKYPNIFATRFGYLDEKQLDSVKQNVMLNDSVQKIKTPFMRFFELDALCRLGERSHVLDEIRSYWGGMIDLGATAFWEEYEPSVPPQEQYDMYGDKFRKSLCHAWGAAPILLLGKYVLGVEPLAPGYAEYRVEPDLCGLDWIEGKVPTPDGEIEVYMDRNRVSVKTCGFGVGVLRIASRSMPSANDGKFVQIGEGLYELRLTRPGHLYEVELAAATVEVK</sequence>
<dbReference type="InterPro" id="IPR008928">
    <property type="entry name" value="6-hairpin_glycosidase_sf"/>
</dbReference>
<gene>
    <name evidence="4" type="ORF">QJS35_20695</name>
</gene>
<evidence type="ECO:0000313" key="4">
    <source>
        <dbReference type="EMBL" id="MEQ4484809.1"/>
    </source>
</evidence>
<comment type="caution">
    <text evidence="4">The sequence shown here is derived from an EMBL/GenBank/DDBJ whole genome shotgun (WGS) entry which is preliminary data.</text>
</comment>